<evidence type="ECO:0000256" key="10">
    <source>
        <dbReference type="SAM" id="SignalP"/>
    </source>
</evidence>
<name>A0A7M4EXV8_CROPO</name>
<dbReference type="Ensembl" id="ENSCPRT00005018841.1">
    <property type="protein sequence ID" value="ENSCPRP00005016086.1"/>
    <property type="gene ID" value="ENSCPRG00005011239.1"/>
</dbReference>
<feature type="domain" description="Ig-like" evidence="11">
    <location>
        <begin position="145"/>
        <end position="265"/>
    </location>
</feature>
<keyword evidence="13" id="KW-1185">Reference proteome</keyword>
<protein>
    <submittedName>
        <fullName evidence="12">CD101 molecule</fullName>
    </submittedName>
</protein>
<gene>
    <name evidence="12" type="primary">CD101</name>
</gene>
<keyword evidence="6 9" id="KW-0472">Membrane</keyword>
<sequence length="1012" mass="114404">MGSVQYSVPLLFLILAGLCFSQRVVTVQKGPLYRVRGYNITIACNVSGYQGPLEQDFQWYIYLPSAPKQEIQIISTKDPSFFYAMYAQRVQSKEIYVERLQGDSVLLHITELQDRDAGEYECHTPNTDERHFGNYNAKMHLSVIPDTLSASMRPQTLDQMEGDPLELTCEVSKSTAQHTHLSVGWYRIARDGQVMEILSLSKDFVLSPGSSYRPRFLTGDVQLGKIGDTTYKLSISRVRPSDQGRLYCEAVEWIQDPDKTWKDISRKQTEQTLLTGSSARRDFHVSAAASESSLAEGMPLQLNCLVNAQNSKNRWFQVIWLFKGVEIASIDPNGVLVLKNEYEERARLGQLQLVKKSSEMYVFNIYQVGLKDKGTYSCKVSEMEKTPTGFLTTRSKLSPGTDVSVKPIGQNVAFSTYNAKQIWEGDTLILHCEVSGAKYPLSVNWWHLRKSGDQAELVAGMDRDGKLSLGPSFQEHSAQGNLRLERKGPTTFILAIYKISAISDRGSYKCEVTEWHTDRSWKQAQETSVVVNPLNLTAVLTARTANIKFTQDFELFCTVSVADKAPVSVTWQFLPTTEKGSYQQLVKLMPDGTIKWGTTTLHFQKKTKLSKSTSSFQLVIHSATEQDEGRYRCDAEVWRKSSFPAGLPTAAVMSNAVAIKVNPPESKLKLDTQKKSLEISGSTAAEIECRVLSQTQRDSQLTVAWYFLQPPPADAAPLRIMRTNLSNIIDYGTEFSSPLQKSRFYSERVSNDLFRLHILSVNHGDRGRYYCVVEEWLWLAGSGWYKFGEKESEKTTLEFKLSGKWTENEDVTMNCIVQSSDQQASLLSVVWFYKSKHSGRKPLVKVHHKGMVDIVQKNMAGRLQFLRSSSGDFSLVMRNVELGDSGVYYCQVEEWVYKNSNGAWVQQASDQICSCIQLFFLCVVFLVAESTVSSRICSSPSLLRFILSLPLILFLILTAALLYLYVKFRQTNKAPIPSKEERSLWVEMEMPEGAINNQREEELSKLKEGEIE</sequence>
<evidence type="ECO:0000313" key="12">
    <source>
        <dbReference type="Ensembl" id="ENSCPRP00005016086.1"/>
    </source>
</evidence>
<dbReference type="InterPro" id="IPR013783">
    <property type="entry name" value="Ig-like_fold"/>
</dbReference>
<dbReference type="FunFam" id="2.60.40.10:FF:000191">
    <property type="entry name" value="Immunoglobulin superfamily member 3"/>
    <property type="match status" value="1"/>
</dbReference>
<reference evidence="12" key="1">
    <citation type="submission" date="2025-08" db="UniProtKB">
        <authorList>
            <consortium name="Ensembl"/>
        </authorList>
    </citation>
    <scope>IDENTIFICATION</scope>
</reference>
<dbReference type="FunFam" id="2.60.40.10:FF:000491">
    <property type="entry name" value="Immunoglobulin superfamily, member 3"/>
    <property type="match status" value="1"/>
</dbReference>
<feature type="chain" id="PRO_5029906797" evidence="10">
    <location>
        <begin position="22"/>
        <end position="1012"/>
    </location>
</feature>
<feature type="transmembrane region" description="Helical" evidence="9">
    <location>
        <begin position="945"/>
        <end position="966"/>
    </location>
</feature>
<dbReference type="GeneTree" id="ENSGT00940000161722"/>
<dbReference type="Pfam" id="PF07686">
    <property type="entry name" value="V-set"/>
    <property type="match status" value="2"/>
</dbReference>
<dbReference type="CDD" id="cd00096">
    <property type="entry name" value="Ig"/>
    <property type="match status" value="1"/>
</dbReference>
<dbReference type="InterPro" id="IPR003599">
    <property type="entry name" value="Ig_sub"/>
</dbReference>
<dbReference type="InterPro" id="IPR036179">
    <property type="entry name" value="Ig-like_dom_sf"/>
</dbReference>
<dbReference type="InterPro" id="IPR013106">
    <property type="entry name" value="Ig_V-set"/>
</dbReference>
<evidence type="ECO:0000256" key="6">
    <source>
        <dbReference type="ARBA" id="ARBA00023136"/>
    </source>
</evidence>
<feature type="domain" description="Ig-like" evidence="11">
    <location>
        <begin position="283"/>
        <end position="398"/>
    </location>
</feature>
<dbReference type="SMART" id="SM00406">
    <property type="entry name" value="IGv"/>
    <property type="match status" value="6"/>
</dbReference>
<dbReference type="PANTHER" id="PTHR12207">
    <property type="entry name" value="V-SET AND TRANSMEMBRANE DOMAIN-CONTAINING PROTEIN"/>
    <property type="match status" value="1"/>
</dbReference>
<dbReference type="PANTHER" id="PTHR12207:SF32">
    <property type="entry name" value="IG-LIKE DOMAIN-CONTAINING PROTEIN"/>
    <property type="match status" value="1"/>
</dbReference>
<dbReference type="Gene3D" id="2.60.40.10">
    <property type="entry name" value="Immunoglobulins"/>
    <property type="match status" value="7"/>
</dbReference>
<dbReference type="SMART" id="SM00409">
    <property type="entry name" value="IG"/>
    <property type="match status" value="7"/>
</dbReference>
<dbReference type="Proteomes" id="UP000594220">
    <property type="component" value="Unplaced"/>
</dbReference>
<evidence type="ECO:0000256" key="3">
    <source>
        <dbReference type="ARBA" id="ARBA00022729"/>
    </source>
</evidence>
<feature type="domain" description="Ig-like" evidence="11">
    <location>
        <begin position="533"/>
        <end position="636"/>
    </location>
</feature>
<feature type="domain" description="Ig-like" evidence="11">
    <location>
        <begin position="664"/>
        <end position="774"/>
    </location>
</feature>
<evidence type="ECO:0000256" key="2">
    <source>
        <dbReference type="ARBA" id="ARBA00022692"/>
    </source>
</evidence>
<evidence type="ECO:0000256" key="4">
    <source>
        <dbReference type="ARBA" id="ARBA00022737"/>
    </source>
</evidence>
<keyword evidence="5 9" id="KW-1133">Transmembrane helix</keyword>
<accession>A0A7M4EXV8</accession>
<proteinExistence type="predicted"/>
<feature type="domain" description="Ig-like" evidence="11">
    <location>
        <begin position="407"/>
        <end position="528"/>
    </location>
</feature>
<evidence type="ECO:0000256" key="8">
    <source>
        <dbReference type="ARBA" id="ARBA00023319"/>
    </source>
</evidence>
<dbReference type="InterPro" id="IPR051102">
    <property type="entry name" value="IgSF_V-set/TM_domain"/>
</dbReference>
<keyword evidence="7" id="KW-1015">Disulfide bond</keyword>
<evidence type="ECO:0000256" key="5">
    <source>
        <dbReference type="ARBA" id="ARBA00022989"/>
    </source>
</evidence>
<dbReference type="SUPFAM" id="SSF48726">
    <property type="entry name" value="Immunoglobulin"/>
    <property type="match status" value="6"/>
</dbReference>
<dbReference type="CDD" id="cd00099">
    <property type="entry name" value="IgV"/>
    <property type="match status" value="2"/>
</dbReference>
<evidence type="ECO:0000256" key="7">
    <source>
        <dbReference type="ARBA" id="ARBA00023157"/>
    </source>
</evidence>
<organism evidence="12 13">
    <name type="scientific">Crocodylus porosus</name>
    <name type="common">Saltwater crocodile</name>
    <name type="synonym">Estuarine crocodile</name>
    <dbReference type="NCBI Taxonomy" id="8502"/>
    <lineage>
        <taxon>Eukaryota</taxon>
        <taxon>Metazoa</taxon>
        <taxon>Chordata</taxon>
        <taxon>Craniata</taxon>
        <taxon>Vertebrata</taxon>
        <taxon>Euteleostomi</taxon>
        <taxon>Archelosauria</taxon>
        <taxon>Archosauria</taxon>
        <taxon>Crocodylia</taxon>
        <taxon>Longirostres</taxon>
        <taxon>Crocodylidae</taxon>
        <taxon>Crocodylus</taxon>
    </lineage>
</organism>
<evidence type="ECO:0000256" key="1">
    <source>
        <dbReference type="ARBA" id="ARBA00004479"/>
    </source>
</evidence>
<keyword evidence="4" id="KW-0677">Repeat</keyword>
<evidence type="ECO:0000313" key="13">
    <source>
        <dbReference type="Proteomes" id="UP000594220"/>
    </source>
</evidence>
<evidence type="ECO:0000259" key="11">
    <source>
        <dbReference type="PROSITE" id="PS50835"/>
    </source>
</evidence>
<dbReference type="PROSITE" id="PS50835">
    <property type="entry name" value="IG_LIKE"/>
    <property type="match status" value="7"/>
</dbReference>
<dbReference type="AlphaFoldDB" id="A0A7M4EXV8"/>
<dbReference type="InterPro" id="IPR007110">
    <property type="entry name" value="Ig-like_dom"/>
</dbReference>
<feature type="signal peptide" evidence="10">
    <location>
        <begin position="1"/>
        <end position="21"/>
    </location>
</feature>
<reference evidence="12" key="2">
    <citation type="submission" date="2025-09" db="UniProtKB">
        <authorList>
            <consortium name="Ensembl"/>
        </authorList>
    </citation>
    <scope>IDENTIFICATION</scope>
</reference>
<keyword evidence="3 10" id="KW-0732">Signal</keyword>
<dbReference type="GO" id="GO:0016020">
    <property type="term" value="C:membrane"/>
    <property type="evidence" value="ECO:0007669"/>
    <property type="project" value="UniProtKB-SubCell"/>
</dbReference>
<feature type="domain" description="Ig-like" evidence="11">
    <location>
        <begin position="9"/>
        <end position="133"/>
    </location>
</feature>
<keyword evidence="2 9" id="KW-0812">Transmembrane</keyword>
<keyword evidence="8" id="KW-0393">Immunoglobulin domain</keyword>
<feature type="domain" description="Ig-like" evidence="11">
    <location>
        <begin position="807"/>
        <end position="909"/>
    </location>
</feature>
<comment type="subcellular location">
    <subcellularLocation>
        <location evidence="1">Membrane</location>
        <topology evidence="1">Single-pass type I membrane protein</topology>
    </subcellularLocation>
</comment>
<evidence type="ECO:0000256" key="9">
    <source>
        <dbReference type="SAM" id="Phobius"/>
    </source>
</evidence>